<evidence type="ECO:0000259" key="10">
    <source>
        <dbReference type="PROSITE" id="PS50928"/>
    </source>
</evidence>
<dbReference type="Gene3D" id="1.10.3720.10">
    <property type="entry name" value="MetI-like"/>
    <property type="match status" value="1"/>
</dbReference>
<dbReference type="AlphaFoldDB" id="A0AAW4WSI0"/>
<dbReference type="InterPro" id="IPR050901">
    <property type="entry name" value="BP-dep_ABC_trans_perm"/>
</dbReference>
<keyword evidence="4" id="KW-1003">Cell membrane</keyword>
<evidence type="ECO:0000256" key="7">
    <source>
        <dbReference type="ARBA" id="ARBA00022989"/>
    </source>
</evidence>
<dbReference type="PANTHER" id="PTHR32243">
    <property type="entry name" value="MALTOSE TRANSPORT SYSTEM PERMEASE-RELATED"/>
    <property type="match status" value="1"/>
</dbReference>
<evidence type="ECO:0000256" key="4">
    <source>
        <dbReference type="ARBA" id="ARBA00022475"/>
    </source>
</evidence>
<evidence type="ECO:0000313" key="12">
    <source>
        <dbReference type="Proteomes" id="UP001199296"/>
    </source>
</evidence>
<feature type="transmembrane region" description="Helical" evidence="9">
    <location>
        <begin position="143"/>
        <end position="166"/>
    </location>
</feature>
<protein>
    <submittedName>
        <fullName evidence="11">Carbohydrate ABC transporter permease</fullName>
    </submittedName>
</protein>
<reference evidence="11 12" key="1">
    <citation type="submission" date="2021-10" db="EMBL/GenBank/DDBJ databases">
        <authorList>
            <person name="Grouzdev D.S."/>
            <person name="Pantiukh K.S."/>
            <person name="Krutkina M.S."/>
        </authorList>
    </citation>
    <scope>NUCLEOTIDE SEQUENCE [LARGE SCALE GENOMIC DNA]</scope>
    <source>
        <strain evidence="11 12">Z-7514</strain>
    </source>
</reference>
<dbReference type="InterPro" id="IPR035906">
    <property type="entry name" value="MetI-like_sf"/>
</dbReference>
<dbReference type="PROSITE" id="PS50928">
    <property type="entry name" value="ABC_TM1"/>
    <property type="match status" value="1"/>
</dbReference>
<gene>
    <name evidence="11" type="ORF">LJ207_01845</name>
</gene>
<keyword evidence="7 9" id="KW-1133">Transmembrane helix</keyword>
<evidence type="ECO:0000256" key="6">
    <source>
        <dbReference type="ARBA" id="ARBA00022692"/>
    </source>
</evidence>
<comment type="caution">
    <text evidence="11">The sequence shown here is derived from an EMBL/GenBank/DDBJ whole genome shotgun (WGS) entry which is preliminary data.</text>
</comment>
<dbReference type="GO" id="GO:0005886">
    <property type="term" value="C:plasma membrane"/>
    <property type="evidence" value="ECO:0007669"/>
    <property type="project" value="UniProtKB-SubCell"/>
</dbReference>
<dbReference type="InterPro" id="IPR000515">
    <property type="entry name" value="MetI-like"/>
</dbReference>
<name>A0AAW4WSI0_9FIRM</name>
<dbReference type="RefSeq" id="WP_229343546.1">
    <property type="nucleotide sequence ID" value="NZ_JAJFAT010000002.1"/>
</dbReference>
<accession>A0AAW4WSI0</accession>
<feature type="transmembrane region" description="Helical" evidence="9">
    <location>
        <begin position="110"/>
        <end position="131"/>
    </location>
</feature>
<evidence type="ECO:0000256" key="8">
    <source>
        <dbReference type="ARBA" id="ARBA00023136"/>
    </source>
</evidence>
<evidence type="ECO:0000256" key="3">
    <source>
        <dbReference type="ARBA" id="ARBA00022448"/>
    </source>
</evidence>
<proteinExistence type="inferred from homology"/>
<dbReference type="Proteomes" id="UP001199296">
    <property type="component" value="Unassembled WGS sequence"/>
</dbReference>
<dbReference type="PANTHER" id="PTHR32243:SF50">
    <property type="entry name" value="MALTOSE_MALTODEXTRIN TRANSPORT SYSTEM PERMEASE PROTEIN MALG"/>
    <property type="match status" value="1"/>
</dbReference>
<comment type="subcellular location">
    <subcellularLocation>
        <location evidence="1 9">Cell membrane</location>
        <topology evidence="1 9">Multi-pass membrane protein</topology>
    </subcellularLocation>
</comment>
<keyword evidence="8 9" id="KW-0472">Membrane</keyword>
<dbReference type="GO" id="GO:0055085">
    <property type="term" value="P:transmembrane transport"/>
    <property type="evidence" value="ECO:0007669"/>
    <property type="project" value="InterPro"/>
</dbReference>
<dbReference type="EMBL" id="JAJFAT010000002">
    <property type="protein sequence ID" value="MCC3144058.1"/>
    <property type="molecule type" value="Genomic_DNA"/>
</dbReference>
<keyword evidence="5" id="KW-0762">Sugar transport</keyword>
<dbReference type="SUPFAM" id="SSF161098">
    <property type="entry name" value="MetI-like"/>
    <property type="match status" value="1"/>
</dbReference>
<evidence type="ECO:0000256" key="5">
    <source>
        <dbReference type="ARBA" id="ARBA00022597"/>
    </source>
</evidence>
<evidence type="ECO:0000256" key="2">
    <source>
        <dbReference type="ARBA" id="ARBA00009047"/>
    </source>
</evidence>
<dbReference type="CDD" id="cd06261">
    <property type="entry name" value="TM_PBP2"/>
    <property type="match status" value="1"/>
</dbReference>
<feature type="transmembrane region" description="Helical" evidence="9">
    <location>
        <begin position="74"/>
        <end position="98"/>
    </location>
</feature>
<evidence type="ECO:0000256" key="1">
    <source>
        <dbReference type="ARBA" id="ARBA00004651"/>
    </source>
</evidence>
<keyword evidence="12" id="KW-1185">Reference proteome</keyword>
<keyword evidence="3 9" id="KW-0813">Transport</keyword>
<feature type="transmembrane region" description="Helical" evidence="9">
    <location>
        <begin position="14"/>
        <end position="33"/>
    </location>
</feature>
<evidence type="ECO:0000256" key="9">
    <source>
        <dbReference type="RuleBase" id="RU363032"/>
    </source>
</evidence>
<feature type="transmembrane region" description="Helical" evidence="9">
    <location>
        <begin position="247"/>
        <end position="267"/>
    </location>
</feature>
<sequence length="282" mass="31930">MNLTYKQKTKIRNILLYLLTIVLVLWAVIPFIWSLSTSFKTSAEIYSGGMSLIPQASTIANYEIIFERLPFFRFMLNSALVTAATIIITVVFSLFAAYAFSRFDFPFRHLLLLFVLIPRIIPSVTRIIPLYQIFARFNLLDSYLGLILPYVADALPIAIWILIGFFDGIPKSLEEAACIDGCNRVQALWKVIIPLTAPGIVSVALFTFLRAWNEFIIAFTFISRNAMSTLPVSHYRVFELFGLRDWGAINAFTILAILPIVIFFMIFEKNLVKSMVSGAVKG</sequence>
<organism evidence="11 12">
    <name type="scientific">Halanaerobium polyolivorans</name>
    <dbReference type="NCBI Taxonomy" id="2886943"/>
    <lineage>
        <taxon>Bacteria</taxon>
        <taxon>Bacillati</taxon>
        <taxon>Bacillota</taxon>
        <taxon>Clostridia</taxon>
        <taxon>Halanaerobiales</taxon>
        <taxon>Halanaerobiaceae</taxon>
        <taxon>Halanaerobium</taxon>
    </lineage>
</organism>
<dbReference type="Pfam" id="PF00528">
    <property type="entry name" value="BPD_transp_1"/>
    <property type="match status" value="1"/>
</dbReference>
<feature type="domain" description="ABC transmembrane type-1" evidence="10">
    <location>
        <begin position="75"/>
        <end position="267"/>
    </location>
</feature>
<comment type="similarity">
    <text evidence="2">Belongs to the binding-protein-dependent transport system permease family. MalFG subfamily.</text>
</comment>
<keyword evidence="6 9" id="KW-0812">Transmembrane</keyword>
<evidence type="ECO:0000313" key="11">
    <source>
        <dbReference type="EMBL" id="MCC3144058.1"/>
    </source>
</evidence>
<feature type="transmembrane region" description="Helical" evidence="9">
    <location>
        <begin position="187"/>
        <end position="209"/>
    </location>
</feature>